<feature type="compositionally biased region" description="Basic and acidic residues" evidence="4">
    <location>
        <begin position="182"/>
        <end position="203"/>
    </location>
</feature>
<feature type="region of interest" description="Disordered" evidence="4">
    <location>
        <begin position="182"/>
        <end position="210"/>
    </location>
</feature>
<evidence type="ECO:0000313" key="6">
    <source>
        <dbReference type="Proteomes" id="UP001472677"/>
    </source>
</evidence>
<keyword evidence="3" id="KW-0175">Coiled coil</keyword>
<accession>A0ABR2BZH9</accession>
<keyword evidence="6" id="KW-1185">Reference proteome</keyword>
<dbReference type="InterPro" id="IPR013126">
    <property type="entry name" value="Hsp_70_fam"/>
</dbReference>
<name>A0ABR2BZH9_9ROSI</name>
<protein>
    <submittedName>
        <fullName evidence="5">Uncharacterized protein</fullName>
    </submittedName>
</protein>
<dbReference type="EMBL" id="JBBPBM010000076">
    <property type="protein sequence ID" value="KAK8511927.1"/>
    <property type="molecule type" value="Genomic_DNA"/>
</dbReference>
<organism evidence="5 6">
    <name type="scientific">Hibiscus sabdariffa</name>
    <name type="common">roselle</name>
    <dbReference type="NCBI Taxonomy" id="183260"/>
    <lineage>
        <taxon>Eukaryota</taxon>
        <taxon>Viridiplantae</taxon>
        <taxon>Streptophyta</taxon>
        <taxon>Embryophyta</taxon>
        <taxon>Tracheophyta</taxon>
        <taxon>Spermatophyta</taxon>
        <taxon>Magnoliopsida</taxon>
        <taxon>eudicotyledons</taxon>
        <taxon>Gunneridae</taxon>
        <taxon>Pentapetalae</taxon>
        <taxon>rosids</taxon>
        <taxon>malvids</taxon>
        <taxon>Malvales</taxon>
        <taxon>Malvaceae</taxon>
        <taxon>Malvoideae</taxon>
        <taxon>Hibiscus</taxon>
    </lineage>
</organism>
<dbReference type="InterPro" id="IPR029048">
    <property type="entry name" value="HSP70_C_sf"/>
</dbReference>
<dbReference type="InterPro" id="IPR029047">
    <property type="entry name" value="HSP70_peptide-bd_sf"/>
</dbReference>
<evidence type="ECO:0000256" key="2">
    <source>
        <dbReference type="ARBA" id="ARBA00022840"/>
    </source>
</evidence>
<evidence type="ECO:0000256" key="1">
    <source>
        <dbReference type="ARBA" id="ARBA00022741"/>
    </source>
</evidence>
<dbReference type="Proteomes" id="UP001472677">
    <property type="component" value="Unassembled WGS sequence"/>
</dbReference>
<evidence type="ECO:0000256" key="3">
    <source>
        <dbReference type="SAM" id="Coils"/>
    </source>
</evidence>
<feature type="coiled-coil region" evidence="3">
    <location>
        <begin position="120"/>
        <end position="147"/>
    </location>
</feature>
<evidence type="ECO:0000256" key="4">
    <source>
        <dbReference type="SAM" id="MobiDB-lite"/>
    </source>
</evidence>
<dbReference type="Gene3D" id="2.60.34.10">
    <property type="entry name" value="Substrate Binding Domain Of DNAk, Chain A, domain 1"/>
    <property type="match status" value="1"/>
</dbReference>
<gene>
    <name evidence="5" type="ORF">V6N12_074616</name>
</gene>
<evidence type="ECO:0000313" key="5">
    <source>
        <dbReference type="EMBL" id="KAK8511927.1"/>
    </source>
</evidence>
<comment type="caution">
    <text evidence="5">The sequence shown here is derived from an EMBL/GenBank/DDBJ whole genome shotgun (WGS) entry which is preliminary data.</text>
</comment>
<proteinExistence type="predicted"/>
<keyword evidence="1" id="KW-0547">Nucleotide-binding</keyword>
<keyword evidence="2" id="KW-0067">ATP-binding</keyword>
<dbReference type="SUPFAM" id="SSF100920">
    <property type="entry name" value="Heat shock protein 70kD (HSP70), peptide-binding domain"/>
    <property type="match status" value="1"/>
</dbReference>
<dbReference type="SUPFAM" id="SSF100934">
    <property type="entry name" value="Heat shock protein 70kD (HSP70), C-terminal subdomain"/>
    <property type="match status" value="1"/>
</dbReference>
<dbReference type="Pfam" id="PF00012">
    <property type="entry name" value="HSP70"/>
    <property type="match status" value="1"/>
</dbReference>
<dbReference type="Gene3D" id="1.20.1270.10">
    <property type="match status" value="1"/>
</dbReference>
<dbReference type="PANTHER" id="PTHR19375">
    <property type="entry name" value="HEAT SHOCK PROTEIN 70KDA"/>
    <property type="match status" value="1"/>
</dbReference>
<sequence length="210" mass="23986">MCFRQVVVESDYFEAEVLIKHVGRTTNGVADSLVVALRGHELGEICHVSEPPELHGLLIDDLYRATGVAWEVRSYWNSSSSKENPQIEVTFEVDANGILNVKAEDKGTGKSEKIAITNNKSRLSQEIERMVREVEEFVEEDKKVKEKIDARNSLKTYVYNMKNQISDKDKLTNKLEYDDKEKVERKEWGREGREVTAAERDVSTAKSSYP</sequence>
<reference evidence="5 6" key="1">
    <citation type="journal article" date="2024" name="G3 (Bethesda)">
        <title>Genome assembly of Hibiscus sabdariffa L. provides insights into metabolisms of medicinal natural products.</title>
        <authorList>
            <person name="Kim T."/>
        </authorList>
    </citation>
    <scope>NUCLEOTIDE SEQUENCE [LARGE SCALE GENOMIC DNA]</scope>
    <source>
        <strain evidence="5">TK-2024</strain>
        <tissue evidence="5">Old leaves</tissue>
    </source>
</reference>